<comment type="caution">
    <text evidence="3">The sequence shown here is derived from an EMBL/GenBank/DDBJ whole genome shotgun (WGS) entry which is preliminary data.</text>
</comment>
<keyword evidence="3" id="KW-0808">Transferase</keyword>
<dbReference type="Gene3D" id="3.60.10.10">
    <property type="entry name" value="Endonuclease/exonuclease/phosphatase"/>
    <property type="match status" value="1"/>
</dbReference>
<dbReference type="SUPFAM" id="SSF56219">
    <property type="entry name" value="DNase I-like"/>
    <property type="match status" value="1"/>
</dbReference>
<evidence type="ECO:0000256" key="1">
    <source>
        <dbReference type="SAM" id="MobiDB-lite"/>
    </source>
</evidence>
<keyword evidence="3" id="KW-0695">RNA-directed DNA polymerase</keyword>
<dbReference type="Proteomes" id="UP000266743">
    <property type="component" value="Chromosome 7"/>
</dbReference>
<reference evidence="3" key="1">
    <citation type="submission" date="2018-09" db="EMBL/GenBank/DDBJ databases">
        <title>whole genome sequence of T. equiperdum IVM-t1 strain.</title>
        <authorList>
            <person name="Suganuma K."/>
        </authorList>
    </citation>
    <scope>NUCLEOTIDE SEQUENCE [LARGE SCALE GENOMIC DNA]</scope>
    <source>
        <strain evidence="3">IVM-t1</strain>
    </source>
</reference>
<accession>A0A3L6L6H1</accession>
<evidence type="ECO:0000259" key="2">
    <source>
        <dbReference type="Pfam" id="PF14529"/>
    </source>
</evidence>
<dbReference type="InterPro" id="IPR036691">
    <property type="entry name" value="Endo/exonu/phosph_ase_sf"/>
</dbReference>
<evidence type="ECO:0000313" key="3">
    <source>
        <dbReference type="EMBL" id="RHW71666.1"/>
    </source>
</evidence>
<dbReference type="InterPro" id="IPR005135">
    <property type="entry name" value="Endo/exonuclease/phosphatase"/>
</dbReference>
<protein>
    <submittedName>
        <fullName evidence="3">Reverse transcriptase</fullName>
    </submittedName>
</protein>
<keyword evidence="3" id="KW-0548">Nucleotidyltransferase</keyword>
<proteinExistence type="predicted"/>
<dbReference type="EMBL" id="QSBY01000007">
    <property type="protein sequence ID" value="RHW71666.1"/>
    <property type="molecule type" value="Genomic_DNA"/>
</dbReference>
<organism evidence="3">
    <name type="scientific">Trypanosoma brucei equiperdum</name>
    <dbReference type="NCBI Taxonomy" id="630700"/>
    <lineage>
        <taxon>Eukaryota</taxon>
        <taxon>Discoba</taxon>
        <taxon>Euglenozoa</taxon>
        <taxon>Kinetoplastea</taxon>
        <taxon>Metakinetoplastina</taxon>
        <taxon>Trypanosomatida</taxon>
        <taxon>Trypanosomatidae</taxon>
        <taxon>Trypanosoma</taxon>
    </lineage>
</organism>
<sequence length="361" mass="39911">MSRRGLFIQRKHHPHHRGPKAHKLAFCTDGTSLFLSFGTVLCSGYGIIQYRDQQRLSGTPSFICRSLGTCRRAISSIIRTKMLLSGDAEENPGPSLRGMQWNCAGLSQGKRLALHKTLVDERIAFCPLSETRMTPGEAACFSVAGYQHHGIARNCKGAGVSILVRGDLPVETGMDVVGRIEQVHATIHLTCGTALTVTSAYIPPKHTFTATDLDTLLTTDGAQLIGADANAHALAWDRASPPNTKGETLTQWCIDNQFLVCNTGECTRYARHHGESTPDVTLSRNCTVYTWTSLYSPDSDHHHIFFDVIVGDGTDALSCPRLQKPMYAWLKANWRNFCLKVDELCRKKVVEGRTSTPWNRN</sequence>
<gene>
    <name evidence="3" type="ORF">DPX39_070076000</name>
</gene>
<name>A0A3L6L6H1_9TRYP</name>
<dbReference type="GO" id="GO:0003964">
    <property type="term" value="F:RNA-directed DNA polymerase activity"/>
    <property type="evidence" value="ECO:0007669"/>
    <property type="project" value="UniProtKB-KW"/>
</dbReference>
<dbReference type="AlphaFoldDB" id="A0A3L6L6H1"/>
<feature type="domain" description="Endonuclease/exonuclease/phosphatase" evidence="2">
    <location>
        <begin position="196"/>
        <end position="304"/>
    </location>
</feature>
<dbReference type="Pfam" id="PF14529">
    <property type="entry name" value="Exo_endo_phos_2"/>
    <property type="match status" value="1"/>
</dbReference>
<feature type="region of interest" description="Disordered" evidence="1">
    <location>
        <begin position="1"/>
        <end position="20"/>
    </location>
</feature>